<dbReference type="InterPro" id="IPR050411">
    <property type="entry name" value="AlphaKG_dependent_hydroxylases"/>
</dbReference>
<evidence type="ECO:0000313" key="6">
    <source>
        <dbReference type="Proteomes" id="UP000092498"/>
    </source>
</evidence>
<dbReference type="InterPro" id="IPR042098">
    <property type="entry name" value="TauD-like_sf"/>
</dbReference>
<evidence type="ECO:0000256" key="2">
    <source>
        <dbReference type="ARBA" id="ARBA00023002"/>
    </source>
</evidence>
<gene>
    <name evidence="5" type="ORF">ATE48_14020</name>
</gene>
<dbReference type="PANTHER" id="PTHR10696:SF56">
    <property type="entry name" value="TAUD_TFDA-LIKE DOMAIN-CONTAINING PROTEIN"/>
    <property type="match status" value="1"/>
</dbReference>
<dbReference type="STRING" id="1759059.ATE48_14020"/>
<dbReference type="RefSeq" id="WP_066772523.1">
    <property type="nucleotide sequence ID" value="NZ_CP013244.1"/>
</dbReference>
<dbReference type="Pfam" id="PF02668">
    <property type="entry name" value="TauD"/>
    <property type="match status" value="1"/>
</dbReference>
<feature type="domain" description="TauD/TfdA-like" evidence="4">
    <location>
        <begin position="13"/>
        <end position="282"/>
    </location>
</feature>
<dbReference type="Proteomes" id="UP000092498">
    <property type="component" value="Chromosome"/>
</dbReference>
<dbReference type="GO" id="GO:0016706">
    <property type="term" value="F:2-oxoglutarate-dependent dioxygenase activity"/>
    <property type="evidence" value="ECO:0007669"/>
    <property type="project" value="UniProtKB-ARBA"/>
</dbReference>
<evidence type="ECO:0000256" key="1">
    <source>
        <dbReference type="ARBA" id="ARBA00001954"/>
    </source>
</evidence>
<evidence type="ECO:0000256" key="3">
    <source>
        <dbReference type="ARBA" id="ARBA00023194"/>
    </source>
</evidence>
<dbReference type="KEGG" id="cbot:ATE48_14020"/>
<dbReference type="InParanoid" id="A0A1B1AK63"/>
<keyword evidence="2" id="KW-0560">Oxidoreductase</keyword>
<dbReference type="EMBL" id="CP013244">
    <property type="protein sequence ID" value="ANP46954.1"/>
    <property type="molecule type" value="Genomic_DNA"/>
</dbReference>
<sequence length="315" mass="35532">MAALIPPNPATPYATFAAEGGRLSALPESELIGAYKRFGAILLRGFDVDLDRFRDLTKRLCTSSVFNESPGREVLDPEQNIQTVNLGDQAFPLHPELSREPWKPDICFFWCMQAPTNGGQTTVCDGVEIVRQLPASVKDALAGRQLRYRQMATPAECLFWLGAAEPDDAALANPPAPCPYSFERANGKIHRFFVMPALHKPMFSDELAFGNFLFFARYFNRLRIFPTFENGDLVPDDLLDQIKAVADRLETPVPWRSGDVVILDNTRFMHGRRPITDISERRIATFFGYVRFAEIATREKQFPWRSASFKPPVLA</sequence>
<dbReference type="SUPFAM" id="SSF51197">
    <property type="entry name" value="Clavaminate synthase-like"/>
    <property type="match status" value="1"/>
</dbReference>
<dbReference type="GO" id="GO:0017000">
    <property type="term" value="P:antibiotic biosynthetic process"/>
    <property type="evidence" value="ECO:0007669"/>
    <property type="project" value="UniProtKB-KW"/>
</dbReference>
<keyword evidence="6" id="KW-1185">Reference proteome</keyword>
<proteinExistence type="predicted"/>
<evidence type="ECO:0000259" key="4">
    <source>
        <dbReference type="Pfam" id="PF02668"/>
    </source>
</evidence>
<dbReference type="PANTHER" id="PTHR10696">
    <property type="entry name" value="GAMMA-BUTYROBETAINE HYDROXYLASE-RELATED"/>
    <property type="match status" value="1"/>
</dbReference>
<dbReference type="OrthoDB" id="9769888at2"/>
<comment type="cofactor">
    <cofactor evidence="1">
        <name>Fe(2+)</name>
        <dbReference type="ChEBI" id="CHEBI:29033"/>
    </cofactor>
</comment>
<accession>A0A1B1AK63</accession>
<name>A0A1B1AK63_9PROT</name>
<dbReference type="Gene3D" id="3.60.130.10">
    <property type="entry name" value="Clavaminate synthase-like"/>
    <property type="match status" value="1"/>
</dbReference>
<protein>
    <recommendedName>
        <fullName evidence="4">TauD/TfdA-like domain-containing protein</fullName>
    </recommendedName>
</protein>
<evidence type="ECO:0000313" key="5">
    <source>
        <dbReference type="EMBL" id="ANP46954.1"/>
    </source>
</evidence>
<keyword evidence="3" id="KW-0045">Antibiotic biosynthesis</keyword>
<dbReference type="AlphaFoldDB" id="A0A1B1AK63"/>
<organism evidence="5 6">
    <name type="scientific">Candidatus Viadribacter manganicus</name>
    <dbReference type="NCBI Taxonomy" id="1759059"/>
    <lineage>
        <taxon>Bacteria</taxon>
        <taxon>Pseudomonadati</taxon>
        <taxon>Pseudomonadota</taxon>
        <taxon>Alphaproteobacteria</taxon>
        <taxon>Hyphomonadales</taxon>
        <taxon>Hyphomonadaceae</taxon>
        <taxon>Candidatus Viadribacter</taxon>
    </lineage>
</organism>
<dbReference type="InterPro" id="IPR003819">
    <property type="entry name" value="TauD/TfdA-like"/>
</dbReference>
<reference evidence="5 6" key="1">
    <citation type="submission" date="2015-11" db="EMBL/GenBank/DDBJ databases">
        <title>Whole-Genome Sequence of Candidatus Oderbacter manganicum from the National Park Lower Oder Valley, Germany.</title>
        <authorList>
            <person name="Braun B."/>
            <person name="Liere K."/>
            <person name="Szewzyk U."/>
        </authorList>
    </citation>
    <scope>NUCLEOTIDE SEQUENCE [LARGE SCALE GENOMIC DNA]</scope>
    <source>
        <strain evidence="5 6">OTSz_A_272</strain>
    </source>
</reference>